<evidence type="ECO:0000256" key="2">
    <source>
        <dbReference type="ARBA" id="ARBA00022801"/>
    </source>
</evidence>
<accession>A0A5M9WYH2</accession>
<dbReference type="InterPro" id="IPR000387">
    <property type="entry name" value="Tyr_Pase_dom"/>
</dbReference>
<reference evidence="5 6" key="1">
    <citation type="journal article" date="2019" name="J. Ind. Microbiol. Biotechnol.">
        <title>Paenibacillus amylolyticus 27C64 has a diverse set of carbohydrate-active enzymes and complete pectin deconstruction system.</title>
        <authorList>
            <person name="Keggi C."/>
            <person name="Doran-Peterson J."/>
        </authorList>
    </citation>
    <scope>NUCLEOTIDE SEQUENCE [LARGE SCALE GENOMIC DNA]</scope>
    <source>
        <strain evidence="5 6">27C64</strain>
    </source>
</reference>
<comment type="caution">
    <text evidence="5">The sequence shown here is derived from an EMBL/GenBank/DDBJ whole genome shotgun (WGS) entry which is preliminary data.</text>
</comment>
<proteinExistence type="predicted"/>
<dbReference type="Gene3D" id="3.90.190.10">
    <property type="entry name" value="Protein tyrosine phosphatase superfamily"/>
    <property type="match status" value="1"/>
</dbReference>
<feature type="domain" description="Tyrosine specific protein phosphatases" evidence="3">
    <location>
        <begin position="70"/>
        <end position="139"/>
    </location>
</feature>
<dbReference type="Proteomes" id="UP000323664">
    <property type="component" value="Unassembled WGS sequence"/>
</dbReference>
<evidence type="ECO:0000313" key="6">
    <source>
        <dbReference type="Proteomes" id="UP000323664"/>
    </source>
</evidence>
<keyword evidence="2" id="KW-0378">Hydrolase</keyword>
<dbReference type="PROSITE" id="PS50206">
    <property type="entry name" value="RHODANESE_3"/>
    <property type="match status" value="1"/>
</dbReference>
<dbReference type="EC" id="3.1.3.48" evidence="1"/>
<gene>
    <name evidence="5" type="ORF">EC604_23120</name>
</gene>
<protein>
    <recommendedName>
        <fullName evidence="1">protein-tyrosine-phosphatase</fullName>
        <ecNumber evidence="1">3.1.3.48</ecNumber>
    </recommendedName>
</protein>
<dbReference type="OrthoDB" id="2081133at2"/>
<dbReference type="AlphaFoldDB" id="A0A5M9WYH2"/>
<sequence length="158" mass="17355">MDYAEKKYHALIAERVFMGGAADVKAMVLNEGIEVVVDLREEATECAYPTDHVKWVKVPLDDDTKEHEAELFKQAIHEVVGAYNAGKKVAFHCGGGKGRTGTVAAGTLLELGLANTIEDAELKAKGIRSIINIKPIQKELLNEIFLNKAFNRYANGKQ</sequence>
<evidence type="ECO:0000259" key="4">
    <source>
        <dbReference type="PROSITE" id="PS50206"/>
    </source>
</evidence>
<organism evidence="5 6">
    <name type="scientific">Paenibacillus amylolyticus</name>
    <dbReference type="NCBI Taxonomy" id="1451"/>
    <lineage>
        <taxon>Bacteria</taxon>
        <taxon>Bacillati</taxon>
        <taxon>Bacillota</taxon>
        <taxon>Bacilli</taxon>
        <taxon>Bacillales</taxon>
        <taxon>Paenibacillaceae</taxon>
        <taxon>Paenibacillus</taxon>
    </lineage>
</organism>
<dbReference type="InterPro" id="IPR001763">
    <property type="entry name" value="Rhodanese-like_dom"/>
</dbReference>
<dbReference type="EMBL" id="RIAS01000016">
    <property type="protein sequence ID" value="KAA8786724.1"/>
    <property type="molecule type" value="Genomic_DNA"/>
</dbReference>
<feature type="domain" description="Rhodanese" evidence="4">
    <location>
        <begin position="52"/>
        <end position="115"/>
    </location>
</feature>
<name>A0A5M9WYH2_PAEAM</name>
<dbReference type="PROSITE" id="PS50056">
    <property type="entry name" value="TYR_PHOSPHATASE_2"/>
    <property type="match status" value="1"/>
</dbReference>
<evidence type="ECO:0000256" key="1">
    <source>
        <dbReference type="ARBA" id="ARBA00013064"/>
    </source>
</evidence>
<dbReference type="Pfam" id="PF22784">
    <property type="entry name" value="PTP-SAK"/>
    <property type="match status" value="1"/>
</dbReference>
<dbReference type="PROSITE" id="PS00383">
    <property type="entry name" value="TYR_PHOSPHATASE_1"/>
    <property type="match status" value="1"/>
</dbReference>
<evidence type="ECO:0000259" key="3">
    <source>
        <dbReference type="PROSITE" id="PS50056"/>
    </source>
</evidence>
<dbReference type="InterPro" id="IPR057023">
    <property type="entry name" value="PTP-SAK"/>
</dbReference>
<evidence type="ECO:0000313" key="5">
    <source>
        <dbReference type="EMBL" id="KAA8786724.1"/>
    </source>
</evidence>
<dbReference type="RefSeq" id="WP_123066416.1">
    <property type="nucleotide sequence ID" value="NZ_RIAS01000016.1"/>
</dbReference>
<dbReference type="GO" id="GO:0004725">
    <property type="term" value="F:protein tyrosine phosphatase activity"/>
    <property type="evidence" value="ECO:0007669"/>
    <property type="project" value="UniProtKB-EC"/>
</dbReference>
<dbReference type="InterPro" id="IPR029021">
    <property type="entry name" value="Prot-tyrosine_phosphatase-like"/>
</dbReference>
<dbReference type="SUPFAM" id="SSF52799">
    <property type="entry name" value="(Phosphotyrosine protein) phosphatases II"/>
    <property type="match status" value="1"/>
</dbReference>
<dbReference type="InterPro" id="IPR016130">
    <property type="entry name" value="Tyr_Pase_AS"/>
</dbReference>